<dbReference type="InterPro" id="IPR013183">
    <property type="entry name" value="Hsk3-like"/>
</dbReference>
<dbReference type="EMBL" id="MVBO01000028">
    <property type="protein sequence ID" value="OZJ04859.1"/>
    <property type="molecule type" value="Genomic_DNA"/>
</dbReference>
<organism evidence="2 3">
    <name type="scientific">Bifiguratus adelaidae</name>
    <dbReference type="NCBI Taxonomy" id="1938954"/>
    <lineage>
        <taxon>Eukaryota</taxon>
        <taxon>Fungi</taxon>
        <taxon>Fungi incertae sedis</taxon>
        <taxon>Mucoromycota</taxon>
        <taxon>Mucoromycotina</taxon>
        <taxon>Endogonomycetes</taxon>
        <taxon>Endogonales</taxon>
        <taxon>Endogonales incertae sedis</taxon>
        <taxon>Bifiguratus</taxon>
    </lineage>
</organism>
<protein>
    <submittedName>
        <fullName evidence="2">Uncharacterized protein</fullName>
    </submittedName>
</protein>
<proteinExistence type="predicted"/>
<reference evidence="2 3" key="1">
    <citation type="journal article" date="2017" name="Mycologia">
        <title>Bifiguratus adelaidae, gen. et sp. nov., a new member of Mucoromycotina in endophytic and soil-dwelling habitats.</title>
        <authorList>
            <person name="Torres-Cruz T.J."/>
            <person name="Billingsley Tobias T.L."/>
            <person name="Almatruk M."/>
            <person name="Hesse C."/>
            <person name="Kuske C.R."/>
            <person name="Desiro A."/>
            <person name="Benucci G.M."/>
            <person name="Bonito G."/>
            <person name="Stajich J.E."/>
            <person name="Dunlap C."/>
            <person name="Arnold A.E."/>
            <person name="Porras-Alfaro A."/>
        </authorList>
    </citation>
    <scope>NUCLEOTIDE SEQUENCE [LARGE SCALE GENOMIC DNA]</scope>
    <source>
        <strain evidence="2 3">AZ0501</strain>
    </source>
</reference>
<dbReference type="Pfam" id="PF08227">
    <property type="entry name" value="DASH_Hsk3"/>
    <property type="match status" value="1"/>
</dbReference>
<dbReference type="InterPro" id="IPR042332">
    <property type="entry name" value="Hsk3"/>
</dbReference>
<dbReference type="GO" id="GO:0042729">
    <property type="term" value="C:DASH complex"/>
    <property type="evidence" value="ECO:0007669"/>
    <property type="project" value="TreeGrafter"/>
</dbReference>
<accession>A0A261Y2M0</accession>
<dbReference type="OrthoDB" id="3358869at2759"/>
<dbReference type="PANTHER" id="PTHR28289:SF1">
    <property type="entry name" value="DASH COMPLEX SUBUNIT HSK3"/>
    <property type="match status" value="1"/>
</dbReference>
<gene>
    <name evidence="2" type="ORF">BZG36_02621</name>
</gene>
<dbReference type="Proteomes" id="UP000242875">
    <property type="component" value="Unassembled WGS sequence"/>
</dbReference>
<dbReference type="AlphaFoldDB" id="A0A261Y2M0"/>
<evidence type="ECO:0000313" key="3">
    <source>
        <dbReference type="Proteomes" id="UP000242875"/>
    </source>
</evidence>
<feature type="coiled-coil region" evidence="1">
    <location>
        <begin position="22"/>
        <end position="49"/>
    </location>
</feature>
<dbReference type="GO" id="GO:0051010">
    <property type="term" value="F:microtubule plus-end binding"/>
    <property type="evidence" value="ECO:0007669"/>
    <property type="project" value="TreeGrafter"/>
</dbReference>
<comment type="caution">
    <text evidence="2">The sequence shown here is derived from an EMBL/GenBank/DDBJ whole genome shotgun (WGS) entry which is preliminary data.</text>
</comment>
<evidence type="ECO:0000256" key="1">
    <source>
        <dbReference type="SAM" id="Coils"/>
    </source>
</evidence>
<dbReference type="PANTHER" id="PTHR28289">
    <property type="entry name" value="DASH COMPLEX SUBUNIT HSK3"/>
    <property type="match status" value="1"/>
</dbReference>
<sequence>MDKAPRVSMYASVAHPPKKESYTNLARQLEKLQHNVNTLSNHVNTTTKQTPYIARLGAVHGSIFMAATRVLTERNGGQVDGHM</sequence>
<dbReference type="GO" id="GO:0008608">
    <property type="term" value="P:attachment of spindle microtubules to kinetochore"/>
    <property type="evidence" value="ECO:0007669"/>
    <property type="project" value="InterPro"/>
</dbReference>
<evidence type="ECO:0000313" key="2">
    <source>
        <dbReference type="EMBL" id="OZJ04859.1"/>
    </source>
</evidence>
<keyword evidence="3" id="KW-1185">Reference proteome</keyword>
<name>A0A261Y2M0_9FUNG</name>
<keyword evidence="1" id="KW-0175">Coiled coil</keyword>